<reference evidence="1 2" key="1">
    <citation type="submission" date="2017-08" db="EMBL/GenBank/DDBJ databases">
        <title>Multipartite genome sequences of Sinorhizobium species nodulating soybeans.</title>
        <authorList>
            <person name="Tian C.F."/>
        </authorList>
    </citation>
    <scope>NUCLEOTIDE SEQUENCE [LARGE SCALE GENOMIC DNA]</scope>
    <source>
        <strain evidence="1 2">CCBAU 05684</strain>
    </source>
</reference>
<evidence type="ECO:0000313" key="2">
    <source>
        <dbReference type="Proteomes" id="UP000217211"/>
    </source>
</evidence>
<sequence>MFGMSVFQSVLERLKAERDIEEDGDAADGGEGQAWRAPIDRSPVFVMEMPVQTASAFDAVAMAYRELSPSERAEPPVMPAYLTRTSLAEVAEELAITEDETSLTLAAKRRRFAAANHPDRLPAEFRSNATLRMKLANMLIDEATRRLGRP</sequence>
<dbReference type="Proteomes" id="UP000217211">
    <property type="component" value="Chromosome"/>
</dbReference>
<dbReference type="EMBL" id="CP023067">
    <property type="protein sequence ID" value="ASY63937.1"/>
    <property type="molecule type" value="Genomic_DNA"/>
</dbReference>
<dbReference type="OrthoDB" id="7932606at2"/>
<organism evidence="1 2">
    <name type="scientific">Sinorhizobium sojae CCBAU 05684</name>
    <dbReference type="NCBI Taxonomy" id="716928"/>
    <lineage>
        <taxon>Bacteria</taxon>
        <taxon>Pseudomonadati</taxon>
        <taxon>Pseudomonadota</taxon>
        <taxon>Alphaproteobacteria</taxon>
        <taxon>Hyphomicrobiales</taxon>
        <taxon>Rhizobiaceae</taxon>
        <taxon>Sinorhizobium/Ensifer group</taxon>
        <taxon>Sinorhizobium</taxon>
    </lineage>
</organism>
<gene>
    <name evidence="1" type="ORF">SJ05684_c24970</name>
</gene>
<proteinExistence type="predicted"/>
<accession>A0A249PE16</accession>
<keyword evidence="2" id="KW-1185">Reference proteome</keyword>
<dbReference type="KEGG" id="esj:SJ05684_c24970"/>
<dbReference type="RefSeq" id="WP_034856643.1">
    <property type="nucleotide sequence ID" value="NZ_AJQT01000076.1"/>
</dbReference>
<protein>
    <submittedName>
        <fullName evidence="1">Uncharacterized protein</fullName>
    </submittedName>
</protein>
<evidence type="ECO:0000313" key="1">
    <source>
        <dbReference type="EMBL" id="ASY63937.1"/>
    </source>
</evidence>
<dbReference type="eggNOG" id="ENOG5033AGV">
    <property type="taxonomic scope" value="Bacteria"/>
</dbReference>
<name>A0A249PE16_9HYPH</name>
<dbReference type="AlphaFoldDB" id="A0A249PE16"/>